<feature type="region of interest" description="Disordered" evidence="10">
    <location>
        <begin position="474"/>
        <end position="517"/>
    </location>
</feature>
<keyword evidence="7" id="KW-0804">Transcription</keyword>
<feature type="region of interest" description="Disordered" evidence="10">
    <location>
        <begin position="95"/>
        <end position="124"/>
    </location>
</feature>
<feature type="domain" description="C2H2-type" evidence="11">
    <location>
        <begin position="449"/>
        <end position="480"/>
    </location>
</feature>
<dbReference type="Pfam" id="PF00096">
    <property type="entry name" value="zf-C2H2"/>
    <property type="match status" value="2"/>
</dbReference>
<evidence type="ECO:0000256" key="10">
    <source>
        <dbReference type="SAM" id="MobiDB-lite"/>
    </source>
</evidence>
<reference evidence="12" key="1">
    <citation type="journal article" date="2020" name="Fungal Divers.">
        <title>Resolving the Mortierellaceae phylogeny through synthesis of multi-gene phylogenetics and phylogenomics.</title>
        <authorList>
            <person name="Vandepol N."/>
            <person name="Liber J."/>
            <person name="Desiro A."/>
            <person name="Na H."/>
            <person name="Kennedy M."/>
            <person name="Barry K."/>
            <person name="Grigoriev I.V."/>
            <person name="Miller A.N."/>
            <person name="O'Donnell K."/>
            <person name="Stajich J.E."/>
            <person name="Bonito G."/>
        </authorList>
    </citation>
    <scope>NUCLEOTIDE SEQUENCE</scope>
    <source>
        <strain evidence="12">KOD1015</strain>
    </source>
</reference>
<name>A0A9P6FSP1_9FUNG</name>
<feature type="compositionally biased region" description="Low complexity" evidence="10">
    <location>
        <begin position="229"/>
        <end position="265"/>
    </location>
</feature>
<evidence type="ECO:0000256" key="4">
    <source>
        <dbReference type="ARBA" id="ARBA00022771"/>
    </source>
</evidence>
<evidence type="ECO:0000256" key="9">
    <source>
        <dbReference type="PROSITE-ProRule" id="PRU00042"/>
    </source>
</evidence>
<keyword evidence="8" id="KW-0539">Nucleus</keyword>
<feature type="compositionally biased region" description="Low complexity" evidence="10">
    <location>
        <begin position="99"/>
        <end position="124"/>
    </location>
</feature>
<evidence type="ECO:0000256" key="6">
    <source>
        <dbReference type="ARBA" id="ARBA00023015"/>
    </source>
</evidence>
<protein>
    <recommendedName>
        <fullName evidence="11">C2H2-type domain-containing protein</fullName>
    </recommendedName>
</protein>
<dbReference type="GO" id="GO:0005634">
    <property type="term" value="C:nucleus"/>
    <property type="evidence" value="ECO:0007669"/>
    <property type="project" value="UniProtKB-SubCell"/>
</dbReference>
<keyword evidence="5" id="KW-0862">Zinc</keyword>
<keyword evidence="6" id="KW-0805">Transcription regulation</keyword>
<feature type="compositionally biased region" description="Low complexity" evidence="10">
    <location>
        <begin position="498"/>
        <end position="509"/>
    </location>
</feature>
<evidence type="ECO:0000259" key="11">
    <source>
        <dbReference type="PROSITE" id="PS50157"/>
    </source>
</evidence>
<gene>
    <name evidence="12" type="ORF">BGW38_002370</name>
</gene>
<organism evidence="12 13">
    <name type="scientific">Lunasporangiospora selenospora</name>
    <dbReference type="NCBI Taxonomy" id="979761"/>
    <lineage>
        <taxon>Eukaryota</taxon>
        <taxon>Fungi</taxon>
        <taxon>Fungi incertae sedis</taxon>
        <taxon>Mucoromycota</taxon>
        <taxon>Mortierellomycotina</taxon>
        <taxon>Mortierellomycetes</taxon>
        <taxon>Mortierellales</taxon>
        <taxon>Mortierellaceae</taxon>
        <taxon>Lunasporangiospora</taxon>
    </lineage>
</organism>
<dbReference type="PROSITE" id="PS50157">
    <property type="entry name" value="ZINC_FINGER_C2H2_2"/>
    <property type="match status" value="2"/>
</dbReference>
<dbReference type="SUPFAM" id="SSF57667">
    <property type="entry name" value="beta-beta-alpha zinc fingers"/>
    <property type="match status" value="1"/>
</dbReference>
<keyword evidence="4 9" id="KW-0863">Zinc-finger</keyword>
<evidence type="ECO:0000313" key="12">
    <source>
        <dbReference type="EMBL" id="KAF9580828.1"/>
    </source>
</evidence>
<evidence type="ECO:0000256" key="7">
    <source>
        <dbReference type="ARBA" id="ARBA00023163"/>
    </source>
</evidence>
<feature type="region of interest" description="Disordered" evidence="10">
    <location>
        <begin position="224"/>
        <end position="265"/>
    </location>
</feature>
<dbReference type="GO" id="GO:0000981">
    <property type="term" value="F:DNA-binding transcription factor activity, RNA polymerase II-specific"/>
    <property type="evidence" value="ECO:0007669"/>
    <property type="project" value="UniProtKB-ARBA"/>
</dbReference>
<evidence type="ECO:0000256" key="2">
    <source>
        <dbReference type="ARBA" id="ARBA00022723"/>
    </source>
</evidence>
<comment type="subcellular location">
    <subcellularLocation>
        <location evidence="1">Nucleus</location>
    </subcellularLocation>
</comment>
<dbReference type="PANTHER" id="PTHR46179:SF13">
    <property type="entry name" value="C2H2-TYPE DOMAIN-CONTAINING PROTEIN"/>
    <property type="match status" value="1"/>
</dbReference>
<dbReference type="OrthoDB" id="6365676at2759"/>
<dbReference type="FunFam" id="3.30.160.60:FF:000072">
    <property type="entry name" value="zinc finger protein 143 isoform X1"/>
    <property type="match status" value="1"/>
</dbReference>
<feature type="domain" description="C2H2-type" evidence="11">
    <location>
        <begin position="418"/>
        <end position="448"/>
    </location>
</feature>
<dbReference type="AlphaFoldDB" id="A0A9P6FSP1"/>
<accession>A0A9P6FSP1</accession>
<feature type="region of interest" description="Disordered" evidence="10">
    <location>
        <begin position="335"/>
        <end position="358"/>
    </location>
</feature>
<dbReference type="Proteomes" id="UP000780801">
    <property type="component" value="Unassembled WGS sequence"/>
</dbReference>
<evidence type="ECO:0000256" key="3">
    <source>
        <dbReference type="ARBA" id="ARBA00022737"/>
    </source>
</evidence>
<keyword evidence="13" id="KW-1185">Reference proteome</keyword>
<comment type="caution">
    <text evidence="12">The sequence shown here is derived from an EMBL/GenBank/DDBJ whole genome shotgun (WGS) entry which is preliminary data.</text>
</comment>
<dbReference type="InterPro" id="IPR036236">
    <property type="entry name" value="Znf_C2H2_sf"/>
</dbReference>
<dbReference type="PROSITE" id="PS00028">
    <property type="entry name" value="ZINC_FINGER_C2H2_1"/>
    <property type="match status" value="2"/>
</dbReference>
<evidence type="ECO:0000256" key="8">
    <source>
        <dbReference type="ARBA" id="ARBA00023242"/>
    </source>
</evidence>
<keyword evidence="3" id="KW-0677">Repeat</keyword>
<feature type="region of interest" description="Disordered" evidence="10">
    <location>
        <begin position="384"/>
        <end position="411"/>
    </location>
</feature>
<evidence type="ECO:0000313" key="13">
    <source>
        <dbReference type="Proteomes" id="UP000780801"/>
    </source>
</evidence>
<dbReference type="GO" id="GO:0008270">
    <property type="term" value="F:zinc ion binding"/>
    <property type="evidence" value="ECO:0007669"/>
    <property type="project" value="UniProtKB-KW"/>
</dbReference>
<evidence type="ECO:0000256" key="1">
    <source>
        <dbReference type="ARBA" id="ARBA00004123"/>
    </source>
</evidence>
<proteinExistence type="predicted"/>
<dbReference type="GO" id="GO:0000978">
    <property type="term" value="F:RNA polymerase II cis-regulatory region sequence-specific DNA binding"/>
    <property type="evidence" value="ECO:0007669"/>
    <property type="project" value="UniProtKB-ARBA"/>
</dbReference>
<dbReference type="InterPro" id="IPR013087">
    <property type="entry name" value="Znf_C2H2_type"/>
</dbReference>
<dbReference type="Gene3D" id="3.30.160.60">
    <property type="entry name" value="Classic Zinc Finger"/>
    <property type="match status" value="2"/>
</dbReference>
<sequence length="559" mass="59885">MTFFDPREQALAAMPSTVVPTNPTNPPLPLYARSLSAPSTHSLSQLGSDAYASTPLHRTNSSQGFAFNHQLNSQQQFAISSQSSLVSHPFQASLQHPLQPSHPVQHSQVQQPFQPQQQAQAQQPFLQQLGQHHTQQQHLFQLSDLQATPSLISSGNYTFRQQQSIHPFQVDAVPSGLGPSNSEVAIGAPISIAKLEFQPDPFTAAVTVATRGFVGQDMDDIQVSGGGSVSCSPTSSSLDSNSSPVVSPFQSSPTNAVVGESGSSASAFRSNNGRLYSLPYDDLDFSQLQLDLPDEFIGYSFPRHGSVGSLYPMTQSHELLEPTSTSPWFEAPGTAMVPSSSSTSISSNSSMPSASTTASTAVIPSSIPITAKVSSLHRKASHGLLNGLGKTTAGGVTANDPKPRRASLSPETSSGRVFPCIFDDCGKLFKRSEHLKRHVRSVHTLEKPFTCPFPNCPKRFSRSDNLNQHIRIHRHDKERPTNSPSLPSTPGLASALVTASQPSSTSPTTNVLAPANSNMGTSQPIVNYMNIHGPINPQTMMMTTTPVTVSHNLQIQVQV</sequence>
<dbReference type="PANTHER" id="PTHR46179">
    <property type="entry name" value="ZINC FINGER PROTEIN"/>
    <property type="match status" value="1"/>
</dbReference>
<dbReference type="EMBL" id="JAABOA010001824">
    <property type="protein sequence ID" value="KAF9580828.1"/>
    <property type="molecule type" value="Genomic_DNA"/>
</dbReference>
<dbReference type="InterPro" id="IPR051061">
    <property type="entry name" value="Zinc_finger_trans_reg"/>
</dbReference>
<keyword evidence="2" id="KW-0479">Metal-binding</keyword>
<evidence type="ECO:0000256" key="5">
    <source>
        <dbReference type="ARBA" id="ARBA00022833"/>
    </source>
</evidence>
<dbReference type="SMART" id="SM00355">
    <property type="entry name" value="ZnF_C2H2"/>
    <property type="match status" value="2"/>
</dbReference>